<accession>A0A0F9EIV7</accession>
<protein>
    <submittedName>
        <fullName evidence="2">Uncharacterized protein</fullName>
    </submittedName>
</protein>
<gene>
    <name evidence="2" type="ORF">LCGC14_2421450</name>
</gene>
<evidence type="ECO:0000313" key="2">
    <source>
        <dbReference type="EMBL" id="KKL23833.1"/>
    </source>
</evidence>
<comment type="caution">
    <text evidence="2">The sequence shown here is derived from an EMBL/GenBank/DDBJ whole genome shotgun (WGS) entry which is preliminary data.</text>
</comment>
<sequence>MFLYLSATLLAIRLCCPEPRAHAHEERNTDQCQKKSCVQIAEETPGYCRGFTNATIAGLLSARNAQTQSTCHFATSQSVLKRMQNASRNTTVPSVKSMAWKSNSRLHEARAHAHEIKPERIERCQRNSVWNVSTIAGERDFLRIDNLTVIQLNTVRHGYSAKINSDGFQALLRLTGVRSQAPQKKARNESCQKQKGAELASAKIVAKPTAMLGASHSKSALTPTRSTPTAQEQISKKRKNESWRNGVGS</sequence>
<evidence type="ECO:0000256" key="1">
    <source>
        <dbReference type="SAM" id="MobiDB-lite"/>
    </source>
</evidence>
<reference evidence="2" key="1">
    <citation type="journal article" date="2015" name="Nature">
        <title>Complex archaea that bridge the gap between prokaryotes and eukaryotes.</title>
        <authorList>
            <person name="Spang A."/>
            <person name="Saw J.H."/>
            <person name="Jorgensen S.L."/>
            <person name="Zaremba-Niedzwiedzka K."/>
            <person name="Martijn J."/>
            <person name="Lind A.E."/>
            <person name="van Eijk R."/>
            <person name="Schleper C."/>
            <person name="Guy L."/>
            <person name="Ettema T.J."/>
        </authorList>
    </citation>
    <scope>NUCLEOTIDE SEQUENCE</scope>
</reference>
<dbReference type="AlphaFoldDB" id="A0A0F9EIV7"/>
<feature type="compositionally biased region" description="Polar residues" evidence="1">
    <location>
        <begin position="216"/>
        <end position="233"/>
    </location>
</feature>
<organism evidence="2">
    <name type="scientific">marine sediment metagenome</name>
    <dbReference type="NCBI Taxonomy" id="412755"/>
    <lineage>
        <taxon>unclassified sequences</taxon>
        <taxon>metagenomes</taxon>
        <taxon>ecological metagenomes</taxon>
    </lineage>
</organism>
<dbReference type="EMBL" id="LAZR01036824">
    <property type="protein sequence ID" value="KKL23833.1"/>
    <property type="molecule type" value="Genomic_DNA"/>
</dbReference>
<feature type="non-terminal residue" evidence="2">
    <location>
        <position position="249"/>
    </location>
</feature>
<feature type="region of interest" description="Disordered" evidence="1">
    <location>
        <begin position="211"/>
        <end position="249"/>
    </location>
</feature>
<name>A0A0F9EIV7_9ZZZZ</name>
<proteinExistence type="predicted"/>